<evidence type="ECO:0000256" key="1">
    <source>
        <dbReference type="SAM" id="MobiDB-lite"/>
    </source>
</evidence>
<evidence type="ECO:0000259" key="2">
    <source>
        <dbReference type="Pfam" id="PF14111"/>
    </source>
</evidence>
<keyword evidence="4" id="KW-1185">Reference proteome</keyword>
<protein>
    <recommendedName>
        <fullName evidence="2">DUF4283 domain-containing protein</fullName>
    </recommendedName>
</protein>
<comment type="caution">
    <text evidence="3">The sequence shown here is derived from an EMBL/GenBank/DDBJ whole genome shotgun (WGS) entry which is preliminary data.</text>
</comment>
<gene>
    <name evidence="3" type="ORF">D0Y65_047849</name>
</gene>
<dbReference type="AlphaFoldDB" id="A0A445FQN7"/>
<accession>A0A445FQN7</accession>
<reference evidence="3 4" key="1">
    <citation type="submission" date="2018-09" db="EMBL/GenBank/DDBJ databases">
        <title>A high-quality reference genome of wild soybean provides a powerful tool to mine soybean genomes.</title>
        <authorList>
            <person name="Xie M."/>
            <person name="Chung C.Y.L."/>
            <person name="Li M.-W."/>
            <person name="Wong F.-L."/>
            <person name="Chan T.-F."/>
            <person name="Lam H.-M."/>
        </authorList>
    </citation>
    <scope>NUCLEOTIDE SEQUENCE [LARGE SCALE GENOMIC DNA]</scope>
    <source>
        <strain evidence="4">cv. W05</strain>
        <tissue evidence="3">Hypocotyl of etiolated seedlings</tissue>
    </source>
</reference>
<sequence>MEATQGFSFSSDYLNGLGSGKDPSDDGGGGGPPNQKSFRDLVVSQRQLLSPHPNVDLIQQKLARIKYEGGNPMKPMVFIDDSIYEGLCAPWEDTLLIKLLGKTVGYHFLKEKLVRLWKLSSYFDIFDIGNGYYMLKFSDEDDKKKVMEERDMDDLQSLLNGVHLVTRLHFSRCQDRQNVGLDKVDSNVKDDRRGRLARVCIEVDLTKQVVGKGVSYLSSHLDMYKNSSKGVESSSTAINVESAFTITNKKDTIIEEFDFSVVSIVP</sequence>
<organism evidence="3 4">
    <name type="scientific">Glycine soja</name>
    <name type="common">Wild soybean</name>
    <dbReference type="NCBI Taxonomy" id="3848"/>
    <lineage>
        <taxon>Eukaryota</taxon>
        <taxon>Viridiplantae</taxon>
        <taxon>Streptophyta</taxon>
        <taxon>Embryophyta</taxon>
        <taxon>Tracheophyta</taxon>
        <taxon>Spermatophyta</taxon>
        <taxon>Magnoliopsida</taxon>
        <taxon>eudicotyledons</taxon>
        <taxon>Gunneridae</taxon>
        <taxon>Pentapetalae</taxon>
        <taxon>rosids</taxon>
        <taxon>fabids</taxon>
        <taxon>Fabales</taxon>
        <taxon>Fabaceae</taxon>
        <taxon>Papilionoideae</taxon>
        <taxon>50 kb inversion clade</taxon>
        <taxon>NPAAA clade</taxon>
        <taxon>indigoferoid/millettioid clade</taxon>
        <taxon>Phaseoleae</taxon>
        <taxon>Glycine</taxon>
        <taxon>Glycine subgen. Soja</taxon>
    </lineage>
</organism>
<feature type="region of interest" description="Disordered" evidence="1">
    <location>
        <begin position="1"/>
        <end position="36"/>
    </location>
</feature>
<proteinExistence type="predicted"/>
<evidence type="ECO:0000313" key="3">
    <source>
        <dbReference type="EMBL" id="RZB51198.1"/>
    </source>
</evidence>
<evidence type="ECO:0000313" key="4">
    <source>
        <dbReference type="Proteomes" id="UP000289340"/>
    </source>
</evidence>
<dbReference type="EMBL" id="QZWG01000018">
    <property type="protein sequence ID" value="RZB51198.1"/>
    <property type="molecule type" value="Genomic_DNA"/>
</dbReference>
<dbReference type="InterPro" id="IPR025558">
    <property type="entry name" value="DUF4283"/>
</dbReference>
<dbReference type="Proteomes" id="UP000289340">
    <property type="component" value="Chromosome 18"/>
</dbReference>
<dbReference type="Pfam" id="PF14111">
    <property type="entry name" value="DUF4283"/>
    <property type="match status" value="1"/>
</dbReference>
<dbReference type="InterPro" id="IPR040256">
    <property type="entry name" value="At4g02000-like"/>
</dbReference>
<dbReference type="PANTHER" id="PTHR31286:SF171">
    <property type="entry name" value="CCHC-TYPE DOMAIN-CONTAINING PROTEIN"/>
    <property type="match status" value="1"/>
</dbReference>
<feature type="compositionally biased region" description="Polar residues" evidence="1">
    <location>
        <begin position="1"/>
        <end position="13"/>
    </location>
</feature>
<name>A0A445FQN7_GLYSO</name>
<feature type="domain" description="DUF4283" evidence="2">
    <location>
        <begin position="90"/>
        <end position="151"/>
    </location>
</feature>
<dbReference type="PANTHER" id="PTHR31286">
    <property type="entry name" value="GLYCINE-RICH CELL WALL STRUCTURAL PROTEIN 1.8-LIKE"/>
    <property type="match status" value="1"/>
</dbReference>